<dbReference type="PANTHER" id="PTHR21015:SF27">
    <property type="entry name" value="UDP-N-ACETYLGLUCOSAMINE--N-ACETYLMURAMYL-(PENTAPEPTIDE) PYROPHOSPHORYL-UNDECAPRENOL N-ACETYLGLUCOSAMINE TRANSFERASE"/>
    <property type="match status" value="1"/>
</dbReference>
<evidence type="ECO:0000256" key="3">
    <source>
        <dbReference type="ARBA" id="ARBA00022676"/>
    </source>
</evidence>
<feature type="binding site" evidence="10">
    <location>
        <position position="174"/>
    </location>
    <ligand>
        <name>UDP-N-acetyl-alpha-D-glucosamine</name>
        <dbReference type="ChEBI" id="CHEBI:57705"/>
    </ligand>
</feature>
<keyword evidence="3 10" id="KW-0328">Glycosyltransferase</keyword>
<dbReference type="Pfam" id="PF04101">
    <property type="entry name" value="Glyco_tran_28_C"/>
    <property type="match status" value="1"/>
</dbReference>
<organism evidence="13 14">
    <name type="scientific">Candidatus Harrisonbacteria bacterium CG10_big_fil_rev_8_21_14_0_10_49_15</name>
    <dbReference type="NCBI Taxonomy" id="1974587"/>
    <lineage>
        <taxon>Bacteria</taxon>
        <taxon>Candidatus Harrisoniibacteriota</taxon>
    </lineage>
</organism>
<dbReference type="EMBL" id="PFBD01000015">
    <property type="protein sequence ID" value="PIR87237.1"/>
    <property type="molecule type" value="Genomic_DNA"/>
</dbReference>
<evidence type="ECO:0000256" key="6">
    <source>
        <dbReference type="ARBA" id="ARBA00022984"/>
    </source>
</evidence>
<dbReference type="SUPFAM" id="SSF53756">
    <property type="entry name" value="UDP-Glycosyltransferase/glycogen phosphorylase"/>
    <property type="match status" value="1"/>
</dbReference>
<dbReference type="GO" id="GO:0051991">
    <property type="term" value="F:UDP-N-acetyl-D-glucosamine:N-acetylmuramoyl-L-alanyl-D-glutamyl-meso-2,6-diaminopimelyl-D-alanyl-D-alanine-diphosphoundecaprenol 4-beta-N-acetylglucosaminlytransferase activity"/>
    <property type="evidence" value="ECO:0007669"/>
    <property type="project" value="RHEA"/>
</dbReference>
<evidence type="ECO:0000313" key="14">
    <source>
        <dbReference type="Proteomes" id="UP000229526"/>
    </source>
</evidence>
<dbReference type="Proteomes" id="UP000229526">
    <property type="component" value="Unassembled WGS sequence"/>
</dbReference>
<evidence type="ECO:0000313" key="13">
    <source>
        <dbReference type="EMBL" id="PIR87237.1"/>
    </source>
</evidence>
<evidence type="ECO:0000256" key="4">
    <source>
        <dbReference type="ARBA" id="ARBA00022679"/>
    </source>
</evidence>
<keyword evidence="6 10" id="KW-0573">Peptidoglycan synthesis</keyword>
<dbReference type="GO" id="GO:0005975">
    <property type="term" value="P:carbohydrate metabolic process"/>
    <property type="evidence" value="ECO:0007669"/>
    <property type="project" value="InterPro"/>
</dbReference>
<evidence type="ECO:0000256" key="10">
    <source>
        <dbReference type="HAMAP-Rule" id="MF_00033"/>
    </source>
</evidence>
<evidence type="ECO:0000256" key="1">
    <source>
        <dbReference type="ARBA" id="ARBA00022475"/>
    </source>
</evidence>
<dbReference type="InterPro" id="IPR004276">
    <property type="entry name" value="GlycoTrans_28_N"/>
</dbReference>
<dbReference type="GO" id="GO:0009252">
    <property type="term" value="P:peptidoglycan biosynthetic process"/>
    <property type="evidence" value="ECO:0007669"/>
    <property type="project" value="UniProtKB-UniRule"/>
</dbReference>
<dbReference type="CDD" id="cd03785">
    <property type="entry name" value="GT28_MurG"/>
    <property type="match status" value="1"/>
</dbReference>
<keyword evidence="8 10" id="KW-0131">Cell cycle</keyword>
<comment type="similarity">
    <text evidence="10">Belongs to the glycosyltransferase 28 family. MurG subfamily.</text>
</comment>
<evidence type="ECO:0000256" key="9">
    <source>
        <dbReference type="ARBA" id="ARBA00023316"/>
    </source>
</evidence>
<dbReference type="GO" id="GO:0051301">
    <property type="term" value="P:cell division"/>
    <property type="evidence" value="ECO:0007669"/>
    <property type="project" value="UniProtKB-KW"/>
</dbReference>
<sequence>MEKIYIGLTAGGTGGHMYPMMAVAEQIKAAAMMQGNDVDLRFFGFPNIFAKELAKQGIGVASVAGSKWRRYGSILNFLDIFKFGFGFLQALWKLFWFMPDALFSKSGPGAMPVILAARWYRIPVVIHETDAVPGRSNVLASKFASRVEVSFAESVALFPEAAQKIAKVVGNPVREAVLIEESRAQSRAALKLPDTKPVLLVLGGSQGAAAINYFILEHSEMLLREFEIVHQIGSANFDGFLKEWNFMTKNFPPELKQNYFPYAFFDEQNLAHALNASDLVVARSGGTVFEIAAHAKPAILVPLPESANGHQLANAYAYQAAGAGIVLEEPNLLIGIFMDQARKLTQASDAVAKMREAAKAFYKPNAARQIAEDVLSLAV</sequence>
<keyword evidence="7 10" id="KW-0472">Membrane</keyword>
<feature type="binding site" evidence="10">
    <location>
        <position position="205"/>
    </location>
    <ligand>
        <name>UDP-N-acetyl-alpha-D-glucosamine</name>
        <dbReference type="ChEBI" id="CHEBI:57705"/>
    </ligand>
</feature>
<accession>A0A2H0ULG3</accession>
<dbReference type="UniPathway" id="UPA00219"/>
<comment type="pathway">
    <text evidence="10">Cell wall biogenesis; peptidoglycan biosynthesis.</text>
</comment>
<evidence type="ECO:0000256" key="5">
    <source>
        <dbReference type="ARBA" id="ARBA00022960"/>
    </source>
</evidence>
<dbReference type="GO" id="GO:0008360">
    <property type="term" value="P:regulation of cell shape"/>
    <property type="evidence" value="ECO:0007669"/>
    <property type="project" value="UniProtKB-KW"/>
</dbReference>
<dbReference type="HAMAP" id="MF_00033">
    <property type="entry name" value="MurG"/>
    <property type="match status" value="1"/>
</dbReference>
<gene>
    <name evidence="10" type="primary">murG</name>
    <name evidence="13" type="ORF">COU11_01645</name>
</gene>
<comment type="catalytic activity">
    <reaction evidence="10">
        <text>di-trans,octa-cis-undecaprenyl diphospho-N-acetyl-alpha-D-muramoyl-L-alanyl-D-glutamyl-meso-2,6-diaminopimeloyl-D-alanyl-D-alanine + UDP-N-acetyl-alpha-D-glucosamine = di-trans,octa-cis-undecaprenyl diphospho-[N-acetyl-alpha-D-glucosaminyl-(1-&gt;4)]-N-acetyl-alpha-D-muramoyl-L-alanyl-D-glutamyl-meso-2,6-diaminopimeloyl-D-alanyl-D-alanine + UDP + H(+)</text>
        <dbReference type="Rhea" id="RHEA:31227"/>
        <dbReference type="ChEBI" id="CHEBI:15378"/>
        <dbReference type="ChEBI" id="CHEBI:57705"/>
        <dbReference type="ChEBI" id="CHEBI:58223"/>
        <dbReference type="ChEBI" id="CHEBI:61387"/>
        <dbReference type="ChEBI" id="CHEBI:61388"/>
        <dbReference type="EC" id="2.4.1.227"/>
    </reaction>
</comment>
<feature type="domain" description="Glycosyltransferase family 28 N-terminal" evidence="11">
    <location>
        <begin position="6"/>
        <end position="147"/>
    </location>
</feature>
<dbReference type="InterPro" id="IPR007235">
    <property type="entry name" value="Glyco_trans_28_C"/>
</dbReference>
<comment type="subcellular location">
    <subcellularLocation>
        <location evidence="10">Cell membrane</location>
        <topology evidence="10">Peripheral membrane protein</topology>
        <orientation evidence="10">Cytoplasmic side</orientation>
    </subcellularLocation>
</comment>
<dbReference type="Gene3D" id="3.40.50.2000">
    <property type="entry name" value="Glycogen Phosphorylase B"/>
    <property type="match status" value="2"/>
</dbReference>
<keyword evidence="9 10" id="KW-0961">Cell wall biogenesis/degradation</keyword>
<feature type="binding site" evidence="10">
    <location>
        <position position="311"/>
    </location>
    <ligand>
        <name>UDP-N-acetyl-alpha-D-glucosamine</name>
        <dbReference type="ChEBI" id="CHEBI:57705"/>
    </ligand>
</feature>
<dbReference type="AlphaFoldDB" id="A0A2H0ULG3"/>
<comment type="caution">
    <text evidence="13">The sequence shown here is derived from an EMBL/GenBank/DDBJ whole genome shotgun (WGS) entry which is preliminary data.</text>
</comment>
<evidence type="ECO:0000256" key="8">
    <source>
        <dbReference type="ARBA" id="ARBA00023306"/>
    </source>
</evidence>
<protein>
    <recommendedName>
        <fullName evidence="10">UDP-N-acetylglucosamine--N-acetylmuramyl-(pentapeptide) pyrophosphoryl-undecaprenol N-acetylglucosamine transferase</fullName>
        <ecNumber evidence="10">2.4.1.227</ecNumber>
    </recommendedName>
    <alternativeName>
        <fullName evidence="10">Undecaprenyl-PP-MurNAc-pentapeptide-UDPGlcNAc GlcNAc transferase</fullName>
    </alternativeName>
</protein>
<evidence type="ECO:0000259" key="11">
    <source>
        <dbReference type="Pfam" id="PF03033"/>
    </source>
</evidence>
<dbReference type="GO" id="GO:0050511">
    <property type="term" value="F:undecaprenyldiphospho-muramoylpentapeptide beta-N-acetylglucosaminyltransferase activity"/>
    <property type="evidence" value="ECO:0007669"/>
    <property type="project" value="UniProtKB-UniRule"/>
</dbReference>
<dbReference type="Pfam" id="PF03033">
    <property type="entry name" value="Glyco_transf_28"/>
    <property type="match status" value="1"/>
</dbReference>
<keyword evidence="5 10" id="KW-0133">Cell shape</keyword>
<dbReference type="PANTHER" id="PTHR21015">
    <property type="entry name" value="UDP-N-ACETYLGLUCOSAMINE--N-ACETYLMURAMYL-(PENTAPEPTIDE) PYROPHOSPHORYL-UNDECAPRENOL N-ACETYLGLUCOSAMINE TRANSFERASE 1"/>
    <property type="match status" value="1"/>
</dbReference>
<evidence type="ECO:0000259" key="12">
    <source>
        <dbReference type="Pfam" id="PF04101"/>
    </source>
</evidence>
<proteinExistence type="inferred from homology"/>
<comment type="caution">
    <text evidence="10">Lacks conserved residue(s) required for the propagation of feature annotation.</text>
</comment>
<dbReference type="InterPro" id="IPR006009">
    <property type="entry name" value="GlcNAc_MurG"/>
</dbReference>
<keyword evidence="2 10" id="KW-0132">Cell division</keyword>
<dbReference type="GO" id="GO:0071555">
    <property type="term" value="P:cell wall organization"/>
    <property type="evidence" value="ECO:0007669"/>
    <property type="project" value="UniProtKB-KW"/>
</dbReference>
<reference evidence="14" key="1">
    <citation type="submission" date="2017-09" db="EMBL/GenBank/DDBJ databases">
        <title>Depth-based differentiation of microbial function through sediment-hosted aquifers and enrichment of novel symbionts in the deep terrestrial subsurface.</title>
        <authorList>
            <person name="Probst A.J."/>
            <person name="Ladd B."/>
            <person name="Jarett J.K."/>
            <person name="Geller-Mcgrath D.E."/>
            <person name="Sieber C.M.K."/>
            <person name="Emerson J.B."/>
            <person name="Anantharaman K."/>
            <person name="Thomas B.C."/>
            <person name="Malmstrom R."/>
            <person name="Stieglmeier M."/>
            <person name="Klingl A."/>
            <person name="Woyke T."/>
            <person name="Ryan C.M."/>
            <person name="Banfield J.F."/>
        </authorList>
    </citation>
    <scope>NUCLEOTIDE SEQUENCE [LARGE SCALE GENOMIC DNA]</scope>
</reference>
<feature type="binding site" evidence="10">
    <location>
        <begin position="13"/>
        <end position="15"/>
    </location>
    <ligand>
        <name>UDP-N-acetyl-alpha-D-glucosamine</name>
        <dbReference type="ChEBI" id="CHEBI:57705"/>
    </ligand>
</feature>
<comment type="function">
    <text evidence="10">Cell wall formation. Catalyzes the transfer of a GlcNAc subunit on undecaprenyl-pyrophosphoryl-MurNAc-pentapeptide (lipid intermediate I) to form undecaprenyl-pyrophosphoryl-MurNAc-(pentapeptide)GlcNAc (lipid intermediate II).</text>
</comment>
<evidence type="ECO:0000256" key="7">
    <source>
        <dbReference type="ARBA" id="ARBA00023136"/>
    </source>
</evidence>
<dbReference type="EC" id="2.4.1.227" evidence="10"/>
<keyword evidence="1 10" id="KW-1003">Cell membrane</keyword>
<dbReference type="GO" id="GO:0005886">
    <property type="term" value="C:plasma membrane"/>
    <property type="evidence" value="ECO:0007669"/>
    <property type="project" value="UniProtKB-SubCell"/>
</dbReference>
<keyword evidence="4 10" id="KW-0808">Transferase</keyword>
<evidence type="ECO:0000256" key="2">
    <source>
        <dbReference type="ARBA" id="ARBA00022618"/>
    </source>
</evidence>
<feature type="domain" description="Glycosyl transferase family 28 C-terminal" evidence="12">
    <location>
        <begin position="198"/>
        <end position="369"/>
    </location>
</feature>
<name>A0A2H0ULG3_9BACT</name>